<dbReference type="SUPFAM" id="SSF50353">
    <property type="entry name" value="Cytokine"/>
    <property type="match status" value="1"/>
</dbReference>
<dbReference type="GO" id="GO:0002437">
    <property type="term" value="P:inflammatory response to antigenic stimulus"/>
    <property type="evidence" value="ECO:0007669"/>
    <property type="project" value="TreeGrafter"/>
</dbReference>
<gene>
    <name evidence="5" type="ORF">E2I00_011852</name>
</gene>
<organism evidence="5 6">
    <name type="scientific">Balaenoptera physalus</name>
    <name type="common">Fin whale</name>
    <name type="synonym">Balaena physalus</name>
    <dbReference type="NCBI Taxonomy" id="9770"/>
    <lineage>
        <taxon>Eukaryota</taxon>
        <taxon>Metazoa</taxon>
        <taxon>Chordata</taxon>
        <taxon>Craniata</taxon>
        <taxon>Vertebrata</taxon>
        <taxon>Euteleostomi</taxon>
        <taxon>Mammalia</taxon>
        <taxon>Eutheria</taxon>
        <taxon>Laurasiatheria</taxon>
        <taxon>Artiodactyla</taxon>
        <taxon>Whippomorpha</taxon>
        <taxon>Cetacea</taxon>
        <taxon>Mysticeti</taxon>
        <taxon>Balaenopteridae</taxon>
        <taxon>Balaenoptera</taxon>
    </lineage>
</organism>
<dbReference type="PANTHER" id="PTHR10078:SF25">
    <property type="entry name" value="INTERLEUKIN-36 ALPHA"/>
    <property type="match status" value="1"/>
</dbReference>
<dbReference type="GO" id="GO:0010628">
    <property type="term" value="P:positive regulation of gene expression"/>
    <property type="evidence" value="ECO:0007669"/>
    <property type="project" value="TreeGrafter"/>
</dbReference>
<dbReference type="Proteomes" id="UP000437017">
    <property type="component" value="Unassembled WGS sequence"/>
</dbReference>
<keyword evidence="6" id="KW-1185">Reference proteome</keyword>
<dbReference type="GO" id="GO:0005615">
    <property type="term" value="C:extracellular space"/>
    <property type="evidence" value="ECO:0007669"/>
    <property type="project" value="InterPro"/>
</dbReference>
<comment type="similarity">
    <text evidence="2 4">Belongs to the IL-1 family.</text>
</comment>
<dbReference type="OrthoDB" id="9449069at2759"/>
<dbReference type="GO" id="GO:0005125">
    <property type="term" value="F:cytokine activity"/>
    <property type="evidence" value="ECO:0007669"/>
    <property type="project" value="UniProtKB-UniRule"/>
</dbReference>
<dbReference type="GO" id="GO:0019221">
    <property type="term" value="P:cytokine-mediated signaling pathway"/>
    <property type="evidence" value="ECO:0007669"/>
    <property type="project" value="TreeGrafter"/>
</dbReference>
<comment type="subcellular location">
    <subcellularLocation>
        <location evidence="1 4">Secreted</location>
    </subcellularLocation>
</comment>
<proteinExistence type="inferred from homology"/>
<evidence type="ECO:0000313" key="5">
    <source>
        <dbReference type="EMBL" id="KAB0389393.1"/>
    </source>
</evidence>
<evidence type="ECO:0000256" key="4">
    <source>
        <dbReference type="RuleBase" id="RU003753"/>
    </source>
</evidence>
<accession>A0A643BNF7</accession>
<reference evidence="5 6" key="1">
    <citation type="journal article" date="2019" name="PLoS ONE">
        <title>Genomic analyses reveal an absence of contemporary introgressive admixture between fin whales and blue whales, despite known hybrids.</title>
        <authorList>
            <person name="Westbury M.V."/>
            <person name="Petersen B."/>
            <person name="Lorenzen E.D."/>
        </authorList>
    </citation>
    <scope>NUCLEOTIDE SEQUENCE [LARGE SCALE GENOMIC DNA]</scope>
    <source>
        <strain evidence="5">FinWhale-01</strain>
    </source>
</reference>
<dbReference type="InterPro" id="IPR003297">
    <property type="entry name" value="IL-1RA/IL-36"/>
</dbReference>
<dbReference type="PRINTS" id="PR01360">
    <property type="entry name" value="INTRLEUKIN1X"/>
</dbReference>
<evidence type="ECO:0000313" key="6">
    <source>
        <dbReference type="Proteomes" id="UP000437017"/>
    </source>
</evidence>
<dbReference type="SMART" id="SM00125">
    <property type="entry name" value="IL1"/>
    <property type="match status" value="1"/>
</dbReference>
<evidence type="ECO:0000256" key="1">
    <source>
        <dbReference type="ARBA" id="ARBA00004613"/>
    </source>
</evidence>
<evidence type="ECO:0000256" key="3">
    <source>
        <dbReference type="ARBA" id="ARBA00022525"/>
    </source>
</evidence>
<feature type="non-terminal residue" evidence="5">
    <location>
        <position position="1"/>
    </location>
</feature>
<dbReference type="EMBL" id="SGJD01007514">
    <property type="protein sequence ID" value="KAB0389393.1"/>
    <property type="molecule type" value="Genomic_DNA"/>
</dbReference>
<dbReference type="InterPro" id="IPR008996">
    <property type="entry name" value="IL1/FGF"/>
</dbReference>
<comment type="caution">
    <text evidence="5">The sequence shown here is derived from an EMBL/GenBank/DDBJ whole genome shotgun (WGS) entry which is preliminary data.</text>
</comment>
<dbReference type="Gene3D" id="2.80.10.50">
    <property type="match status" value="1"/>
</dbReference>
<dbReference type="Pfam" id="PF00340">
    <property type="entry name" value="IL1"/>
    <property type="match status" value="1"/>
</dbReference>
<dbReference type="AlphaFoldDB" id="A0A643BNF7"/>
<evidence type="ECO:0000256" key="2">
    <source>
        <dbReference type="ARBA" id="ARBA00010448"/>
    </source>
</evidence>
<dbReference type="PANTHER" id="PTHR10078">
    <property type="entry name" value="INTERLEUKIN-1 FAMILY MEMBER"/>
    <property type="match status" value="1"/>
</dbReference>
<name>A0A643BNF7_BALPH</name>
<dbReference type="InterPro" id="IPR000975">
    <property type="entry name" value="IL-1_fam"/>
</dbReference>
<protein>
    <recommendedName>
        <fullName evidence="4">Interleukin-1</fullName>
    </recommendedName>
</protein>
<dbReference type="PRINTS" id="PR00264">
    <property type="entry name" value="INTERLEUKIN1"/>
</dbReference>
<sequence length="188" mass="21115">ALGLGLNKIHRYNCFCRKVGYIQEVFSRANPVQGNIQDVNHQVSGQDLSKAVSLASTVVCCVLSFLFTMNRLVNWAYLIGNNELEEDRGNPVYLGLKEPELCLFCTEVKGQPTLQLKEQNIMDLYRPTEPVKPFPFYHDQSSSTSTFESVVFPGWFIASCSNGGCPLIVTQELGKAYTTKFWFTVLQA</sequence>
<dbReference type="GO" id="GO:0071222">
    <property type="term" value="P:cellular response to lipopolysaccharide"/>
    <property type="evidence" value="ECO:0007669"/>
    <property type="project" value="TreeGrafter"/>
</dbReference>
<keyword evidence="3 4" id="KW-0964">Secreted</keyword>
<dbReference type="GO" id="GO:0005149">
    <property type="term" value="F:interleukin-1 receptor binding"/>
    <property type="evidence" value="ECO:0007669"/>
    <property type="project" value="UniProtKB-UniRule"/>
</dbReference>